<dbReference type="InterPro" id="IPR004895">
    <property type="entry name" value="Prenylated_rab_accept_PRA1"/>
</dbReference>
<keyword evidence="10" id="KW-1185">Reference proteome</keyword>
<comment type="similarity">
    <text evidence="3 7">Belongs to the PRA1 family.</text>
</comment>
<protein>
    <recommendedName>
        <fullName evidence="7">PRA1 family protein</fullName>
    </recommendedName>
</protein>
<dbReference type="Proteomes" id="UP000274131">
    <property type="component" value="Unassembled WGS sequence"/>
</dbReference>
<evidence type="ECO:0000313" key="11">
    <source>
        <dbReference type="WBParaSite" id="EVEC_0000430101-mRNA-1"/>
    </source>
</evidence>
<evidence type="ECO:0000256" key="6">
    <source>
        <dbReference type="ARBA" id="ARBA00023136"/>
    </source>
</evidence>
<evidence type="ECO:0000256" key="5">
    <source>
        <dbReference type="ARBA" id="ARBA00022989"/>
    </source>
</evidence>
<keyword evidence="5 7" id="KW-1133">Transmembrane helix</keyword>
<dbReference type="GO" id="GO:0016020">
    <property type="term" value="C:membrane"/>
    <property type="evidence" value="ECO:0007669"/>
    <property type="project" value="UniProtKB-SubCell"/>
</dbReference>
<dbReference type="WBParaSite" id="EVEC_0000430101-mRNA-1">
    <property type="protein sequence ID" value="EVEC_0000430101-mRNA-1"/>
    <property type="gene ID" value="EVEC_0000430101"/>
</dbReference>
<evidence type="ECO:0000313" key="10">
    <source>
        <dbReference type="Proteomes" id="UP000274131"/>
    </source>
</evidence>
<feature type="transmembrane region" description="Helical" evidence="7">
    <location>
        <begin position="82"/>
        <end position="106"/>
    </location>
</feature>
<dbReference type="GO" id="GO:0005794">
    <property type="term" value="C:Golgi apparatus"/>
    <property type="evidence" value="ECO:0007669"/>
    <property type="project" value="TreeGrafter"/>
</dbReference>
<reference evidence="9 10" key="2">
    <citation type="submission" date="2018-10" db="EMBL/GenBank/DDBJ databases">
        <authorList>
            <consortium name="Pathogen Informatics"/>
        </authorList>
    </citation>
    <scope>NUCLEOTIDE SEQUENCE [LARGE SCALE GENOMIC DNA]</scope>
</reference>
<organism evidence="11">
    <name type="scientific">Enterobius vermicularis</name>
    <name type="common">Human pinworm</name>
    <dbReference type="NCBI Taxonomy" id="51028"/>
    <lineage>
        <taxon>Eukaryota</taxon>
        <taxon>Metazoa</taxon>
        <taxon>Ecdysozoa</taxon>
        <taxon>Nematoda</taxon>
        <taxon>Chromadorea</taxon>
        <taxon>Rhabditida</taxon>
        <taxon>Spirurina</taxon>
        <taxon>Oxyuridomorpha</taxon>
        <taxon>Oxyuroidea</taxon>
        <taxon>Oxyuridae</taxon>
        <taxon>Enterobius</taxon>
    </lineage>
</organism>
<dbReference type="Pfam" id="PF03208">
    <property type="entry name" value="PRA1"/>
    <property type="match status" value="1"/>
</dbReference>
<feature type="transmembrane region" description="Helical" evidence="7">
    <location>
        <begin position="61"/>
        <end position="76"/>
    </location>
</feature>
<dbReference type="PANTHER" id="PTHR19317:SF0">
    <property type="entry name" value="PRENYLATED RAB ACCEPTOR PROTEIN 1"/>
    <property type="match status" value="1"/>
</dbReference>
<dbReference type="GO" id="GO:0008021">
    <property type="term" value="C:synaptic vesicle"/>
    <property type="evidence" value="ECO:0007669"/>
    <property type="project" value="UniProtKB-SubCell"/>
</dbReference>
<evidence type="ECO:0000256" key="3">
    <source>
        <dbReference type="ARBA" id="ARBA00006483"/>
    </source>
</evidence>
<evidence type="ECO:0000256" key="8">
    <source>
        <dbReference type="SAM" id="MobiDB-lite"/>
    </source>
</evidence>
<dbReference type="OrthoDB" id="63113at2759"/>
<feature type="transmembrane region" description="Helical" evidence="7">
    <location>
        <begin position="12"/>
        <end position="40"/>
    </location>
</feature>
<dbReference type="PANTHER" id="PTHR19317">
    <property type="entry name" value="PRENYLATED RAB ACCEPTOR 1-RELATED"/>
    <property type="match status" value="1"/>
</dbReference>
<evidence type="ECO:0000256" key="4">
    <source>
        <dbReference type="ARBA" id="ARBA00022692"/>
    </source>
</evidence>
<evidence type="ECO:0000256" key="7">
    <source>
        <dbReference type="RuleBase" id="RU363107"/>
    </source>
</evidence>
<comment type="subcellular location">
    <subcellularLocation>
        <location evidence="2">Cytoplasmic vesicle</location>
        <location evidence="2">Secretory vesicle</location>
        <location evidence="2">Synaptic vesicle</location>
    </subcellularLocation>
    <subcellularLocation>
        <location evidence="1 7">Membrane</location>
        <topology evidence="1 7">Multi-pass membrane protein</topology>
    </subcellularLocation>
</comment>
<evidence type="ECO:0000256" key="2">
    <source>
        <dbReference type="ARBA" id="ARBA00004234"/>
    </source>
</evidence>
<evidence type="ECO:0000313" key="9">
    <source>
        <dbReference type="EMBL" id="VDD89240.1"/>
    </source>
</evidence>
<keyword evidence="4 7" id="KW-0812">Transmembrane</keyword>
<name>A0A158QA73_ENTVE</name>
<sequence>MNISYFLPNYVVVALLLSFGCIITSFWLLISAIIVALFFAYIHSKTANGPIVVGGEEIPSWILYAATIFAVIPLLILADVGYILYCAIGVSLLIDFIHALFFSALIDKAKLGTLTKTTQVVIVRTADESVPPKQSSRLLQPVTEASTSAADAKHDNRVRFVEEEDSS</sequence>
<dbReference type="EMBL" id="UXUI01007737">
    <property type="protein sequence ID" value="VDD89240.1"/>
    <property type="molecule type" value="Genomic_DNA"/>
</dbReference>
<feature type="region of interest" description="Disordered" evidence="8">
    <location>
        <begin position="129"/>
        <end position="167"/>
    </location>
</feature>
<evidence type="ECO:0000256" key="1">
    <source>
        <dbReference type="ARBA" id="ARBA00004141"/>
    </source>
</evidence>
<feature type="compositionally biased region" description="Basic and acidic residues" evidence="8">
    <location>
        <begin position="151"/>
        <end position="161"/>
    </location>
</feature>
<reference evidence="11" key="1">
    <citation type="submission" date="2016-04" db="UniProtKB">
        <authorList>
            <consortium name="WormBaseParasite"/>
        </authorList>
    </citation>
    <scope>IDENTIFICATION</scope>
</reference>
<proteinExistence type="inferred from homology"/>
<feature type="compositionally biased region" description="Polar residues" evidence="8">
    <location>
        <begin position="132"/>
        <end position="149"/>
    </location>
</feature>
<dbReference type="AlphaFoldDB" id="A0A158QA73"/>
<accession>A0A158QA73</accession>
<keyword evidence="6 7" id="KW-0472">Membrane</keyword>
<gene>
    <name evidence="9" type="ORF">EVEC_LOCUS4009</name>
</gene>
<dbReference type="STRING" id="51028.A0A158QA73"/>